<dbReference type="InterPro" id="IPR029055">
    <property type="entry name" value="Ntn_hydrolases_N"/>
</dbReference>
<dbReference type="SUPFAM" id="SSF56235">
    <property type="entry name" value="N-terminal nucleophile aminohydrolases (Ntn hydrolases)"/>
    <property type="match status" value="1"/>
</dbReference>
<feature type="domain" description="Glutamine amidotransferase type-2" evidence="12">
    <location>
        <begin position="2"/>
        <end position="211"/>
    </location>
</feature>
<dbReference type="RefSeq" id="WP_126582485.1">
    <property type="nucleotide sequence ID" value="NZ_BIFR01000002.1"/>
</dbReference>
<dbReference type="InterPro" id="IPR033738">
    <property type="entry name" value="AsnB_N"/>
</dbReference>
<dbReference type="Proteomes" id="UP000287352">
    <property type="component" value="Unassembled WGS sequence"/>
</dbReference>
<evidence type="ECO:0000256" key="6">
    <source>
        <dbReference type="ARBA" id="ARBA00022888"/>
    </source>
</evidence>
<proteinExistence type="inferred from homology"/>
<dbReference type="PANTHER" id="PTHR43284">
    <property type="entry name" value="ASPARAGINE SYNTHETASE (GLUTAMINE-HYDROLYZING)"/>
    <property type="match status" value="1"/>
</dbReference>
<keyword evidence="7 9" id="KW-0315">Glutamine amidotransferase</keyword>
<evidence type="ECO:0000256" key="1">
    <source>
        <dbReference type="ARBA" id="ARBA00005187"/>
    </source>
</evidence>
<comment type="pathway">
    <text evidence="1">Amino-acid biosynthesis; L-asparagine biosynthesis; L-asparagine from L-aspartate (L-Gln route): step 1/1.</text>
</comment>
<evidence type="ECO:0000313" key="13">
    <source>
        <dbReference type="EMBL" id="GCE14960.1"/>
    </source>
</evidence>
<dbReference type="InterPro" id="IPR014729">
    <property type="entry name" value="Rossmann-like_a/b/a_fold"/>
</dbReference>
<dbReference type="OrthoDB" id="9763290at2"/>
<dbReference type="InterPro" id="IPR001962">
    <property type="entry name" value="Asn_synthase"/>
</dbReference>
<dbReference type="GO" id="GO:0005829">
    <property type="term" value="C:cytosol"/>
    <property type="evidence" value="ECO:0007669"/>
    <property type="project" value="TreeGrafter"/>
</dbReference>
<dbReference type="Gene3D" id="3.40.50.620">
    <property type="entry name" value="HUPs"/>
    <property type="match status" value="1"/>
</dbReference>
<accession>A0A402A743</accession>
<feature type="binding site" evidence="10">
    <location>
        <position position="98"/>
    </location>
    <ligand>
        <name>L-glutamine</name>
        <dbReference type="ChEBI" id="CHEBI:58359"/>
    </ligand>
</feature>
<dbReference type="NCBIfam" id="TIGR01536">
    <property type="entry name" value="asn_synth_AEB"/>
    <property type="match status" value="1"/>
</dbReference>
<dbReference type="GO" id="GO:0006529">
    <property type="term" value="P:asparagine biosynthetic process"/>
    <property type="evidence" value="ECO:0007669"/>
    <property type="project" value="UniProtKB-KW"/>
</dbReference>
<feature type="site" description="Important for beta-aspartyl-AMP intermediate formation" evidence="11">
    <location>
        <position position="365"/>
    </location>
</feature>
<comment type="caution">
    <text evidence="13">The sequence shown here is derived from an EMBL/GenBank/DDBJ whole genome shotgun (WGS) entry which is preliminary data.</text>
</comment>
<dbReference type="Pfam" id="PF13537">
    <property type="entry name" value="GATase_7"/>
    <property type="match status" value="1"/>
</dbReference>
<evidence type="ECO:0000259" key="12">
    <source>
        <dbReference type="PROSITE" id="PS51278"/>
    </source>
</evidence>
<evidence type="ECO:0000256" key="5">
    <source>
        <dbReference type="ARBA" id="ARBA00022840"/>
    </source>
</evidence>
<dbReference type="PIRSF" id="PIRSF001589">
    <property type="entry name" value="Asn_synthetase_glu-h"/>
    <property type="match status" value="1"/>
</dbReference>
<evidence type="ECO:0000256" key="7">
    <source>
        <dbReference type="ARBA" id="ARBA00022962"/>
    </source>
</evidence>
<feature type="active site" description="For GATase activity" evidence="9">
    <location>
        <position position="2"/>
    </location>
</feature>
<name>A0A402A743_9CHLR</name>
<dbReference type="EC" id="6.3.5.4" evidence="3"/>
<dbReference type="InterPro" id="IPR051786">
    <property type="entry name" value="ASN_synthetase/amidase"/>
</dbReference>
<dbReference type="CDD" id="cd01991">
    <property type="entry name" value="Asn_synthase_B_C"/>
    <property type="match status" value="1"/>
</dbReference>
<keyword evidence="4 10" id="KW-0547">Nucleotide-binding</keyword>
<protein>
    <recommendedName>
        <fullName evidence="3">asparagine synthase (glutamine-hydrolyzing)</fullName>
        <ecNumber evidence="3">6.3.5.4</ecNumber>
    </recommendedName>
</protein>
<gene>
    <name evidence="13" type="primary">asnB</name>
    <name evidence="13" type="ORF">KTT_48190</name>
</gene>
<dbReference type="GO" id="GO:0004066">
    <property type="term" value="F:asparagine synthase (glutamine-hydrolyzing) activity"/>
    <property type="evidence" value="ECO:0007669"/>
    <property type="project" value="UniProtKB-EC"/>
</dbReference>
<evidence type="ECO:0000256" key="3">
    <source>
        <dbReference type="ARBA" id="ARBA00012737"/>
    </source>
</evidence>
<dbReference type="PROSITE" id="PS51278">
    <property type="entry name" value="GATASE_TYPE_2"/>
    <property type="match status" value="1"/>
</dbReference>
<comment type="catalytic activity">
    <reaction evidence="8">
        <text>L-aspartate + L-glutamine + ATP + H2O = L-asparagine + L-glutamate + AMP + diphosphate + H(+)</text>
        <dbReference type="Rhea" id="RHEA:12228"/>
        <dbReference type="ChEBI" id="CHEBI:15377"/>
        <dbReference type="ChEBI" id="CHEBI:15378"/>
        <dbReference type="ChEBI" id="CHEBI:29985"/>
        <dbReference type="ChEBI" id="CHEBI:29991"/>
        <dbReference type="ChEBI" id="CHEBI:30616"/>
        <dbReference type="ChEBI" id="CHEBI:33019"/>
        <dbReference type="ChEBI" id="CHEBI:58048"/>
        <dbReference type="ChEBI" id="CHEBI:58359"/>
        <dbReference type="ChEBI" id="CHEBI:456215"/>
        <dbReference type="EC" id="6.3.5.4"/>
    </reaction>
</comment>
<evidence type="ECO:0000256" key="9">
    <source>
        <dbReference type="PIRSR" id="PIRSR001589-1"/>
    </source>
</evidence>
<dbReference type="GO" id="GO:0005524">
    <property type="term" value="F:ATP binding"/>
    <property type="evidence" value="ECO:0007669"/>
    <property type="project" value="UniProtKB-KW"/>
</dbReference>
<keyword evidence="6 9" id="KW-0061">Asparagine biosynthesis</keyword>
<dbReference type="AlphaFoldDB" id="A0A402A743"/>
<evidence type="ECO:0000313" key="14">
    <source>
        <dbReference type="Proteomes" id="UP000287352"/>
    </source>
</evidence>
<dbReference type="SUPFAM" id="SSF52402">
    <property type="entry name" value="Adenine nucleotide alpha hydrolases-like"/>
    <property type="match status" value="1"/>
</dbReference>
<reference evidence="14" key="1">
    <citation type="submission" date="2018-12" db="EMBL/GenBank/DDBJ databases">
        <title>Tengunoibacter tsumagoiensis gen. nov., sp. nov., Dictyobacter kobayashii sp. nov., D. alpinus sp. nov., and D. joshuensis sp. nov. and description of Dictyobacteraceae fam. nov. within the order Ktedonobacterales isolated from Tengu-no-mugimeshi.</title>
        <authorList>
            <person name="Wang C.M."/>
            <person name="Zheng Y."/>
            <person name="Sakai Y."/>
            <person name="Toyoda A."/>
            <person name="Minakuchi Y."/>
            <person name="Abe K."/>
            <person name="Yokota A."/>
            <person name="Yabe S."/>
        </authorList>
    </citation>
    <scope>NUCLEOTIDE SEQUENCE [LARGE SCALE GENOMIC DNA]</scope>
    <source>
        <strain evidence="14">Uno3</strain>
    </source>
</reference>
<dbReference type="InterPro" id="IPR017932">
    <property type="entry name" value="GATase_2_dom"/>
</dbReference>
<keyword evidence="9" id="KW-0028">Amino-acid biosynthesis</keyword>
<sequence length="608" mass="69302">MCGICGIIGPVRIEDGQHIERMKGVQSHRGPDGTGFYQGKQGSLGFSRLAIVGDEQGQQPIFNEDASIIMIGNGEIYNYRTLREQLIHSGHRFHTSSDIEVIVHLYEEYGTEAWSYLKGDFAFALLDEKRGKSFLVRDRLGVKPLYVTKIGERWYFASELRALLAIQRSRVPMNTTALRLFFRYRFLPHPFTPFEGIYKLSPGHELQHDCSGIQIRRYWNLSVEPTTDIHDLAQAANRFGELFERATCLQGLNDVPTGIVLSAGLDSSLLLAQLARQTGSLRAYTIDFTDENDQEQVSEFAQAHELCTMLNVSHTRVAVSPQDYLEAIPATMSSFEEPVGDAAAPLLYLLLKQASQDVRVVLAGDGGDELFAGYPSYRHFLQQPALFPESRHVFKGHDEQSLLRAQYHPDVPLKQELQRAGGDFWLQEGGVFNDSHFAKHAFSPEQDRRLNALLLGDIHGWLCDDLLLKLDKLSMHWSIEGRVPYLDHDLLQFAFSLPAWMKLNDHCEKVVMRTYAERILPHRFVHRKKTGFSLPVHSWISGPLRAIIQKKLRDGSFIAQEYVNADAFRTYVDNYFQGHTDDPIYHSFTLLGMLYLEYWHEGLSCLYT</sequence>
<comment type="similarity">
    <text evidence="2">Belongs to the asparagine synthetase family.</text>
</comment>
<evidence type="ECO:0000256" key="4">
    <source>
        <dbReference type="ARBA" id="ARBA00022741"/>
    </source>
</evidence>
<evidence type="ECO:0000256" key="8">
    <source>
        <dbReference type="ARBA" id="ARBA00048741"/>
    </source>
</evidence>
<dbReference type="InterPro" id="IPR006426">
    <property type="entry name" value="Asn_synth_AEB"/>
</dbReference>
<dbReference type="Gene3D" id="3.60.20.10">
    <property type="entry name" value="Glutamine Phosphoribosylpyrophosphate, subunit 1, domain 1"/>
    <property type="match status" value="1"/>
</dbReference>
<keyword evidence="14" id="KW-1185">Reference proteome</keyword>
<dbReference type="CDD" id="cd00712">
    <property type="entry name" value="AsnB"/>
    <property type="match status" value="1"/>
</dbReference>
<dbReference type="EMBL" id="BIFR01000002">
    <property type="protein sequence ID" value="GCE14960.1"/>
    <property type="molecule type" value="Genomic_DNA"/>
</dbReference>
<evidence type="ECO:0000256" key="11">
    <source>
        <dbReference type="PIRSR" id="PIRSR001589-3"/>
    </source>
</evidence>
<organism evidence="13 14">
    <name type="scientific">Tengunoibacter tsumagoiensis</name>
    <dbReference type="NCBI Taxonomy" id="2014871"/>
    <lineage>
        <taxon>Bacteria</taxon>
        <taxon>Bacillati</taxon>
        <taxon>Chloroflexota</taxon>
        <taxon>Ktedonobacteria</taxon>
        <taxon>Ktedonobacterales</taxon>
        <taxon>Dictyobacteraceae</taxon>
        <taxon>Tengunoibacter</taxon>
    </lineage>
</organism>
<evidence type="ECO:0000256" key="2">
    <source>
        <dbReference type="ARBA" id="ARBA00005752"/>
    </source>
</evidence>
<dbReference type="PANTHER" id="PTHR43284:SF1">
    <property type="entry name" value="ASPARAGINE SYNTHETASE"/>
    <property type="match status" value="1"/>
</dbReference>
<keyword evidence="5 10" id="KW-0067">ATP-binding</keyword>
<evidence type="ECO:0000256" key="10">
    <source>
        <dbReference type="PIRSR" id="PIRSR001589-2"/>
    </source>
</evidence>
<dbReference type="Pfam" id="PF00733">
    <property type="entry name" value="Asn_synthase"/>
    <property type="match status" value="1"/>
</dbReference>
<feature type="binding site" evidence="10">
    <location>
        <position position="286"/>
    </location>
    <ligand>
        <name>ATP</name>
        <dbReference type="ChEBI" id="CHEBI:30616"/>
    </ligand>
</feature>